<feature type="region of interest" description="Disordered" evidence="1">
    <location>
        <begin position="426"/>
        <end position="552"/>
    </location>
</feature>
<feature type="compositionally biased region" description="Acidic residues" evidence="1">
    <location>
        <begin position="439"/>
        <end position="449"/>
    </location>
</feature>
<feature type="compositionally biased region" description="Basic and acidic residues" evidence="1">
    <location>
        <begin position="252"/>
        <end position="266"/>
    </location>
</feature>
<reference evidence="2" key="1">
    <citation type="submission" date="2022-08" db="EMBL/GenBank/DDBJ databases">
        <title>Novel sulfate-reducing endosymbionts in the free-living metamonad Anaeramoeba.</title>
        <authorList>
            <person name="Jerlstrom-Hultqvist J."/>
            <person name="Cepicka I."/>
            <person name="Gallot-Lavallee L."/>
            <person name="Salas-Leiva D."/>
            <person name="Curtis B.A."/>
            <person name="Zahonova K."/>
            <person name="Pipaliya S."/>
            <person name="Dacks J."/>
            <person name="Roger A.J."/>
        </authorList>
    </citation>
    <scope>NUCLEOTIDE SEQUENCE</scope>
    <source>
        <strain evidence="2">Schooner1</strain>
    </source>
</reference>
<feature type="compositionally biased region" description="Acidic residues" evidence="1">
    <location>
        <begin position="502"/>
        <end position="517"/>
    </location>
</feature>
<dbReference type="SUPFAM" id="SSF48371">
    <property type="entry name" value="ARM repeat"/>
    <property type="match status" value="2"/>
</dbReference>
<feature type="compositionally biased region" description="Polar residues" evidence="1">
    <location>
        <begin position="167"/>
        <end position="177"/>
    </location>
</feature>
<name>A0ABQ8Z3R1_9EUKA</name>
<feature type="compositionally biased region" description="Basic and acidic residues" evidence="1">
    <location>
        <begin position="450"/>
        <end position="476"/>
    </location>
</feature>
<feature type="compositionally biased region" description="Basic residues" evidence="1">
    <location>
        <begin position="426"/>
        <end position="435"/>
    </location>
</feature>
<dbReference type="EMBL" id="JAOAOG010000058">
    <property type="protein sequence ID" value="KAJ6251525.1"/>
    <property type="molecule type" value="Genomic_DNA"/>
</dbReference>
<dbReference type="InterPro" id="IPR016024">
    <property type="entry name" value="ARM-type_fold"/>
</dbReference>
<proteinExistence type="predicted"/>
<dbReference type="PANTHER" id="PTHR42264">
    <property type="entry name" value="EPHRIN_REC_LIKE DOMAIN-CONTAINING PROTEIN"/>
    <property type="match status" value="1"/>
</dbReference>
<dbReference type="Gene3D" id="1.25.10.10">
    <property type="entry name" value="Leucine-rich Repeat Variant"/>
    <property type="match status" value="1"/>
</dbReference>
<protein>
    <submittedName>
        <fullName evidence="2">A-type inclusion protein</fullName>
    </submittedName>
</protein>
<dbReference type="PANTHER" id="PTHR42264:SF6">
    <property type="entry name" value="TRANSMEMBRANE PROTEIN"/>
    <property type="match status" value="1"/>
</dbReference>
<feature type="region of interest" description="Disordered" evidence="1">
    <location>
        <begin position="252"/>
        <end position="272"/>
    </location>
</feature>
<organism evidence="2 3">
    <name type="scientific">Anaeramoeba flamelloides</name>
    <dbReference type="NCBI Taxonomy" id="1746091"/>
    <lineage>
        <taxon>Eukaryota</taxon>
        <taxon>Metamonada</taxon>
        <taxon>Anaeramoebidae</taxon>
        <taxon>Anaeramoeba</taxon>
    </lineage>
</organism>
<dbReference type="Proteomes" id="UP001150062">
    <property type="component" value="Unassembled WGS sequence"/>
</dbReference>
<gene>
    <name evidence="2" type="ORF">M0813_14967</name>
</gene>
<keyword evidence="3" id="KW-1185">Reference proteome</keyword>
<evidence type="ECO:0000313" key="3">
    <source>
        <dbReference type="Proteomes" id="UP001150062"/>
    </source>
</evidence>
<accession>A0ABQ8Z3R1</accession>
<feature type="region of interest" description="Disordered" evidence="1">
    <location>
        <begin position="160"/>
        <end position="187"/>
    </location>
</feature>
<feature type="compositionally biased region" description="Acidic residues" evidence="1">
    <location>
        <begin position="532"/>
        <end position="545"/>
    </location>
</feature>
<evidence type="ECO:0000256" key="1">
    <source>
        <dbReference type="SAM" id="MobiDB-lite"/>
    </source>
</evidence>
<evidence type="ECO:0000313" key="2">
    <source>
        <dbReference type="EMBL" id="KAJ6251525.1"/>
    </source>
</evidence>
<dbReference type="InterPro" id="IPR011989">
    <property type="entry name" value="ARM-like"/>
</dbReference>
<sequence length="1205" mass="140503">MEEKIFLTHTILEDVEKDKDLLSLETTPNCKGLSKIIKKESFTIEDKKTFTLIYLFVKTFDKTTVKKLEKQVINTLKKVFEKIILDAGENPNFRNLTSEMKKIYFVLCHYFKKKVQLIPTWGGEEKEHLLSLLVMFVKKFRTRDITSLALSVVLTDISNQKGKKSNRGNLTRNSLSRTKNKKNGNDNNVSTLDQLFLHTFRLGSITDLSSLICSNPATHQWVLNIFPHLNLSIKFSLLQDLVSTLLGDSEIKSEENKNSPSKESKTKPNNKQRNQKIYTNLLTFFFQISNYSPAFIIPFLPELVPISAHPKPICRRYFLDLIGNILIWSEELNEDLLSLILIRLKDKDARTRVKALKCLIKVQQVHTFNSDAYLLFLDSISERLIDSSKIVRVQAIKSLDQMLSSQDLTNTFDLAIVSHRAQLYNKKTKKKKKNNHKEEEEENENENENENEKENENENQKDKGNGKGKEIKEKATTMKRIKKKYSNEQENEIDDFIKLSIDEEEDDDEEEEEDEEEEKKKKESKNSNLSDSESELDSEIDSGSDQDEKEKREEALKTEYFVQRIYNECIPKLYDLLSLSPNSSYYSLEQIQAICVLFTHISTLTIDYSKLITCVTLVLPTDKTILNVVLTVFEPIFNNESILFTAKRLMEIAEKSKSDQDLKSICSLISLFREKQSTVSFGRLIETIFKIFQSKNVKRKLISSIVLKIFTPFYPANLRMHRDSLLLFITNNLQNEDHFQTILNCFKILSETYDREIDHSTINNFFQEQLLELFLNGFIQKEILELCFKLNNPRKLIFLTFTEIERLLFVEKSLTIKQFANFLKLLGDTSNYIVKYLRQNFDQKIKEENENLIKDGKEKLSKEQLDEVFQDILDDYVKNSNISRFIKLLQVIIQRKKSPQLVIASVGSLGKIMSISFSYLSDNLDLIIQLGKSETKSFPILKECLYTLMKIESKKSFPQILDLFYSILNSEQNDQIRIDIKCEIIKLIGELVFGKLTKSDARIYEILFNLLVPNEKLLKTTKQFFVRYLREFPNRFAQFFFNSFQTLGRVGENRRQIMKLLLNLLCKEERSGEILIVFIEQIQNERLSKASSIEDAAWLLSKIKPTNTSINKLTKLFDDEHIFKKINNNSKKYFIKHLSAGLKIRSISPKSKIDNLVKILNDKQDEIIETITIDDKKITEDYVEALNRFKKRRLSKNEVFSPDQF</sequence>
<comment type="caution">
    <text evidence="2">The sequence shown here is derived from an EMBL/GenBank/DDBJ whole genome shotgun (WGS) entry which is preliminary data.</text>
</comment>